<dbReference type="AlphaFoldDB" id="A0A1D1ZLC9"/>
<reference evidence="3" key="1">
    <citation type="submission" date="2015-07" db="EMBL/GenBank/DDBJ databases">
        <title>Transcriptome Assembly of Anthurium amnicola.</title>
        <authorList>
            <person name="Suzuki J."/>
        </authorList>
    </citation>
    <scope>NUCLEOTIDE SEQUENCE</scope>
</reference>
<sequence>MEKPNKRGLILKTWQRCRSIGRGQRPPPMARTKSWPGPSEKGRVAPEGCLCVRVGAGKERFLIKMEYVNHPVFKTLLEEAEMEYGYANEGPLELPCDVDLFQSLLFEIEQDEAARPGCNFARGHGAYQLLSPARTPMVCRPAQRC</sequence>
<dbReference type="EMBL" id="GDJX01000391">
    <property type="protein sequence ID" value="JAT67545.1"/>
    <property type="molecule type" value="Transcribed_RNA"/>
</dbReference>
<evidence type="ECO:0000256" key="2">
    <source>
        <dbReference type="SAM" id="MobiDB-lite"/>
    </source>
</evidence>
<name>A0A1D1ZLC9_9ARAE</name>
<dbReference type="PANTHER" id="PTHR31374:SF118">
    <property type="entry name" value="OS01G0924966 PROTEIN"/>
    <property type="match status" value="1"/>
</dbReference>
<proteinExistence type="inferred from homology"/>
<gene>
    <name evidence="3" type="primary">ARG7_5</name>
    <name evidence="3" type="ORF">g.57824</name>
</gene>
<protein>
    <submittedName>
        <fullName evidence="3">Indole-3-acetic acid-induced protein ARG7</fullName>
    </submittedName>
</protein>
<comment type="similarity">
    <text evidence="1">Belongs to the ARG7 family.</text>
</comment>
<evidence type="ECO:0000256" key="1">
    <source>
        <dbReference type="ARBA" id="ARBA00006974"/>
    </source>
</evidence>
<accession>A0A1D1ZLC9</accession>
<dbReference type="PANTHER" id="PTHR31374">
    <property type="entry name" value="AUXIN-INDUCED PROTEIN-LIKE-RELATED"/>
    <property type="match status" value="1"/>
</dbReference>
<organism evidence="3">
    <name type="scientific">Anthurium amnicola</name>
    <dbReference type="NCBI Taxonomy" id="1678845"/>
    <lineage>
        <taxon>Eukaryota</taxon>
        <taxon>Viridiplantae</taxon>
        <taxon>Streptophyta</taxon>
        <taxon>Embryophyta</taxon>
        <taxon>Tracheophyta</taxon>
        <taxon>Spermatophyta</taxon>
        <taxon>Magnoliopsida</taxon>
        <taxon>Liliopsida</taxon>
        <taxon>Araceae</taxon>
        <taxon>Pothoideae</taxon>
        <taxon>Potheae</taxon>
        <taxon>Anthurium</taxon>
    </lineage>
</organism>
<dbReference type="Pfam" id="PF02519">
    <property type="entry name" value="Auxin_inducible"/>
    <property type="match status" value="1"/>
</dbReference>
<dbReference type="InterPro" id="IPR003676">
    <property type="entry name" value="SAUR_fam"/>
</dbReference>
<dbReference type="GO" id="GO:0009733">
    <property type="term" value="P:response to auxin"/>
    <property type="evidence" value="ECO:0007669"/>
    <property type="project" value="InterPro"/>
</dbReference>
<evidence type="ECO:0000313" key="3">
    <source>
        <dbReference type="EMBL" id="JAT67545.1"/>
    </source>
</evidence>
<feature type="region of interest" description="Disordered" evidence="2">
    <location>
        <begin position="22"/>
        <end position="41"/>
    </location>
</feature>